<dbReference type="Pfam" id="PF00665">
    <property type="entry name" value="rve"/>
    <property type="match status" value="1"/>
</dbReference>
<dbReference type="CDD" id="cd09272">
    <property type="entry name" value="RNase_HI_RT_Ty1"/>
    <property type="match status" value="1"/>
</dbReference>
<evidence type="ECO:0000259" key="3">
    <source>
        <dbReference type="PROSITE" id="PS50104"/>
    </source>
</evidence>
<comment type="caution">
    <text evidence="5">The sequence shown here is derived from an EMBL/GenBank/DDBJ whole genome shotgun (WGS) entry which is preliminary data.</text>
</comment>
<dbReference type="PROSITE" id="PS50104">
    <property type="entry name" value="TIR"/>
    <property type="match status" value="2"/>
</dbReference>
<feature type="region of interest" description="Disordered" evidence="2">
    <location>
        <begin position="598"/>
        <end position="639"/>
    </location>
</feature>
<keyword evidence="1" id="KW-0520">NAD</keyword>
<protein>
    <submittedName>
        <fullName evidence="5">Integrase catalytic core</fullName>
    </submittedName>
</protein>
<accession>A0A8T2BLX4</accession>
<feature type="domain" description="TIR" evidence="3">
    <location>
        <begin position="37"/>
        <end position="202"/>
    </location>
</feature>
<dbReference type="SMART" id="SM00255">
    <property type="entry name" value="TIR"/>
    <property type="match status" value="2"/>
</dbReference>
<evidence type="ECO:0000313" key="5">
    <source>
        <dbReference type="EMBL" id="KAG7586843.1"/>
    </source>
</evidence>
<dbReference type="GO" id="GO:0043531">
    <property type="term" value="F:ADP binding"/>
    <property type="evidence" value="ECO:0007669"/>
    <property type="project" value="InterPro"/>
</dbReference>
<dbReference type="Pfam" id="PF13976">
    <property type="entry name" value="gag_pre-integrs"/>
    <property type="match status" value="1"/>
</dbReference>
<feature type="domain" description="Integrase catalytic" evidence="4">
    <location>
        <begin position="885"/>
        <end position="1048"/>
    </location>
</feature>
<dbReference type="Pfam" id="PF14223">
    <property type="entry name" value="Retrotran_gag_2"/>
    <property type="match status" value="1"/>
</dbReference>
<dbReference type="GO" id="GO:0007165">
    <property type="term" value="P:signal transduction"/>
    <property type="evidence" value="ECO:0007669"/>
    <property type="project" value="InterPro"/>
</dbReference>
<dbReference type="Pfam" id="PF00931">
    <property type="entry name" value="NB-ARC"/>
    <property type="match status" value="2"/>
</dbReference>
<feature type="compositionally biased region" description="Low complexity" evidence="2">
    <location>
        <begin position="599"/>
        <end position="626"/>
    </location>
</feature>
<dbReference type="GO" id="GO:0015074">
    <property type="term" value="P:DNA integration"/>
    <property type="evidence" value="ECO:0007669"/>
    <property type="project" value="InterPro"/>
</dbReference>
<evidence type="ECO:0000256" key="1">
    <source>
        <dbReference type="ARBA" id="ARBA00023027"/>
    </source>
</evidence>
<feature type="compositionally biased region" description="Low complexity" evidence="2">
    <location>
        <begin position="1167"/>
        <end position="1179"/>
    </location>
</feature>
<feature type="compositionally biased region" description="Polar residues" evidence="2">
    <location>
        <begin position="1211"/>
        <end position="1222"/>
    </location>
</feature>
<evidence type="ECO:0000256" key="2">
    <source>
        <dbReference type="SAM" id="MobiDB-lite"/>
    </source>
</evidence>
<feature type="compositionally biased region" description="Low complexity" evidence="2">
    <location>
        <begin position="1193"/>
        <end position="1210"/>
    </location>
</feature>
<dbReference type="InterPro" id="IPR057670">
    <property type="entry name" value="SH3_retrovirus"/>
</dbReference>
<proteinExistence type="predicted"/>
<dbReference type="Pfam" id="PF07727">
    <property type="entry name" value="RVT_2"/>
    <property type="match status" value="1"/>
</dbReference>
<dbReference type="InterPro" id="IPR013103">
    <property type="entry name" value="RVT_2"/>
</dbReference>
<feature type="domain" description="TIR" evidence="3">
    <location>
        <begin position="1725"/>
        <end position="1891"/>
    </location>
</feature>
<dbReference type="GO" id="GO:0006952">
    <property type="term" value="P:defense response"/>
    <property type="evidence" value="ECO:0007669"/>
    <property type="project" value="InterPro"/>
</dbReference>
<keyword evidence="6" id="KW-1185">Reference proteome</keyword>
<evidence type="ECO:0000259" key="4">
    <source>
        <dbReference type="PROSITE" id="PS50994"/>
    </source>
</evidence>
<dbReference type="Pfam" id="PF25597">
    <property type="entry name" value="SH3_retrovirus"/>
    <property type="match status" value="1"/>
</dbReference>
<name>A0A8T2BLX4_9BRAS</name>
<dbReference type="InterPro" id="IPR054722">
    <property type="entry name" value="PolX-like_BBD"/>
</dbReference>
<dbReference type="Pfam" id="PF01582">
    <property type="entry name" value="TIR"/>
    <property type="match status" value="2"/>
</dbReference>
<dbReference type="PROSITE" id="PS50994">
    <property type="entry name" value="INTEGRASE"/>
    <property type="match status" value="1"/>
</dbReference>
<dbReference type="EMBL" id="JAEFBK010000007">
    <property type="protein sequence ID" value="KAG7586843.1"/>
    <property type="molecule type" value="Genomic_DNA"/>
</dbReference>
<feature type="region of interest" description="Disordered" evidence="2">
    <location>
        <begin position="1152"/>
        <end position="1234"/>
    </location>
</feature>
<dbReference type="InterPro" id="IPR001584">
    <property type="entry name" value="Integrase_cat-core"/>
</dbReference>
<sequence>MNTIFKKISCFKKKVKSLRIFESRSLSSSSSSSFTPQRFDVFLSFRGKDTRKNFVSFLYKALVSKGIRTFKDDEELERGRPIPPELLQAIKGSRIAVVVVSVTYPASFWCLEELREILKLEKLGLLTVIPIFYEINPSDVRRQSGVVSKQFKKHEKRHSRERVKSWREALTKLASLSGECSKNWEDDSKLVDGITEKISKKLFSEKPRNDNILIGIDQHMEELYPLLNLNSNEDVRVIGIWGRGSIGRSALANHVYQNIKHHFEAHCFLEDVRRISIHFNTSHLQDELLSKMQGEGLTTKSCRRCLKTIKARLRNKKVLLVANDVDKLEQFDALAEEFSWFGPGSRIIITTQDRQLLVSSVVRSVYEVELLRCYEVRQLFRSDAFKERDDPVGFEQSTYRAMYISGHVHALIDGYGLVGHLDGSTVIPSPTITTNDVVSQNPAFVLWKRQDKLIYSALLGSMTVSVQSTLSRTTTAAEIWTTLSDTYAKPSRGHIKIIRDQITAWTKGTRTIDEYLQGLTTRFDTLANLGKPMEHEEQIEKILHGLPEDYKSIVDQIEGRDLPPTITHVHEKLINHEAKLLSPTMHSALPATANVATQRNNNNSNRHHNNNNNKNRYNNNNNSSSNWQPSYNKTEQRGPRPYLGRCQICSVHGHSARRCPQLQGRVTSPMPQHTNPFTPWQPRANLAIGSPYNADPWLLDSGATHHITSDLNNLALHQPYSGGDDVVIGDGSGLPITHTGLTTFNSSTRPLALQNVLCVPNIHKNLISVYRLCNSNQVSVEFFPASFQVKDLSTGVPLLQGKTKNELYEWPVTPSQVAALYASPSPKTSLSSWHARLGHPSSSILNTVISKFSLPISSSSSKHLSCSDCLLNKTHKLSFATSSIISNKPLQYLFSDVWTSPILSIDNYKYYLILVDHFTRYTWFYPMKQKSNVKDIFIAFKSLVENHFNTKIQTLYSDNGGEYIALRGFLSSQGISHLTSPPHTPEHNGLSERKHRHIVETGLALLSKASVPTSYWSYAFSTAVYLINRLPTPVLSHTSPYQKLFKVSPNYQKLRVFGCECYPWLRPYAPHKLADRSKRCVFLGYSLTQSAYLCLDKESGRVYTSRHVQFVENEFPFSKKPQSSTEPDNLVASPAFTQLPLIHSFLPPCSVPHPSSSSSSTQRELVSSPNSTSASENSAIPHSSSPIARDSPSRTPTTTSTSGNSPVTTTATSQIPQTNHHPMSTRAKKGIAKPNKKYLPTAMVAITANPEPRTANQALKDDRWRQALTDEINAQVKNHTWDLVPPPYKARLVAKGYTQRQGLDYEETFSPVIKSTTIRMVLGIAVDKNWPIRQLDVNNAFLQGTLTEEVYMAQPPGFIDSDHPNYVCKLRKAIYGLKQAPRAWYLELKTYLLAAGFVNSFSDSSLFILKAGRSFVYMLVYVDDILVTGNDNFLLDQTLRGLAERFSVKDHEDLSYFLGIEATRNASGLHLNQRKYIMDLLARTNMLTVKPVTTPMAASPKLTLHMGTKLPDPTEYRSVVGSLQYLAFTRPDISYAVNRLSQFMHAPTTDHWHAVKRLLRYLNGTSTHGIFLRRNNPLSLHAYSDADWAGDNDDLVSTNAYIVYLGHNPISWSSKKQKGVARSSTEAEYRSVANASSELIWICSLLEELGIALPAAPTIYCDNIGATYLCANPVFHSRMKHIALDYHFIRNQVQSGALRVVHVSTKDQLADALTKPLARASFNGLTVKIGVSPRPSILRGRIKDQSYFLYKELVRRNIRTFKDDKELKNGQRISPELIRAIEDSRFAVVVVSVNYAASSWCLDELVKIMDFENKGSITVMPIFYGVEPGHVRWQTGVVAEQFKKHESRQDHEKVLKWRQALADFAQISGGCSGDDDTKLVDKIAHEILKKKTIFATISNGGNLVGIDRHMKALNRLLDLNSNKDVRMVGIWTRGGDGRSALAKYVYQDMCQNFESHCFLGNVKTISQGRHSAHLHHEFLQNLQRENPNKQSLKNQKFLLVADDVDKLKQLEALAGDFSSFGPGSVVIITTQDKQLLNSYGIKLVYEVELLTFQKVC</sequence>
<dbReference type="Proteomes" id="UP000694240">
    <property type="component" value="Chromosome 7"/>
</dbReference>
<dbReference type="PANTHER" id="PTHR11017">
    <property type="entry name" value="LEUCINE-RICH REPEAT-CONTAINING PROTEIN"/>
    <property type="match status" value="1"/>
</dbReference>
<gene>
    <name evidence="5" type="ORF">ISN45_Aa02g021010</name>
</gene>
<dbReference type="FunFam" id="3.40.50.10140:FF:000007">
    <property type="entry name" value="Disease resistance protein (TIR-NBS-LRR class)"/>
    <property type="match status" value="2"/>
</dbReference>
<dbReference type="InterPro" id="IPR002182">
    <property type="entry name" value="NB-ARC"/>
</dbReference>
<dbReference type="InterPro" id="IPR044974">
    <property type="entry name" value="Disease_R_plants"/>
</dbReference>
<dbReference type="PANTHER" id="PTHR11017:SF389">
    <property type="entry name" value="DISEASE RESISTANCE PROTEIN (TIR-NBS CLASS)"/>
    <property type="match status" value="1"/>
</dbReference>
<reference evidence="5 6" key="1">
    <citation type="submission" date="2020-12" db="EMBL/GenBank/DDBJ databases">
        <title>Concerted genomic and epigenomic changes stabilize Arabidopsis allopolyploids.</title>
        <authorList>
            <person name="Chen Z."/>
        </authorList>
    </citation>
    <scope>NUCLEOTIDE SEQUENCE [LARGE SCALE GENOMIC DNA]</scope>
    <source>
        <strain evidence="5">Allo738</strain>
        <tissue evidence="5">Leaf</tissue>
    </source>
</reference>
<dbReference type="InterPro" id="IPR025724">
    <property type="entry name" value="GAG-pre-integrase_dom"/>
</dbReference>
<dbReference type="InterPro" id="IPR000157">
    <property type="entry name" value="TIR_dom"/>
</dbReference>
<evidence type="ECO:0000313" key="6">
    <source>
        <dbReference type="Proteomes" id="UP000694240"/>
    </source>
</evidence>
<organism evidence="5 6">
    <name type="scientific">Arabidopsis thaliana x Arabidopsis arenosa</name>
    <dbReference type="NCBI Taxonomy" id="1240361"/>
    <lineage>
        <taxon>Eukaryota</taxon>
        <taxon>Viridiplantae</taxon>
        <taxon>Streptophyta</taxon>
        <taxon>Embryophyta</taxon>
        <taxon>Tracheophyta</taxon>
        <taxon>Spermatophyta</taxon>
        <taxon>Magnoliopsida</taxon>
        <taxon>eudicotyledons</taxon>
        <taxon>Gunneridae</taxon>
        <taxon>Pentapetalae</taxon>
        <taxon>rosids</taxon>
        <taxon>malvids</taxon>
        <taxon>Brassicales</taxon>
        <taxon>Brassicaceae</taxon>
        <taxon>Camelineae</taxon>
        <taxon>Arabidopsis</taxon>
    </lineage>
</organism>
<dbReference type="Pfam" id="PF22936">
    <property type="entry name" value="Pol_BBD"/>
    <property type="match status" value="1"/>
</dbReference>